<reference evidence="2 3" key="1">
    <citation type="submission" date="2018-11" db="EMBL/GenBank/DDBJ databases">
        <title>Draft genome of Simplicispira Flexivirga sp. BO-16.</title>
        <authorList>
            <person name="Im W.T."/>
        </authorList>
    </citation>
    <scope>NUCLEOTIDE SEQUENCE [LARGE SCALE GENOMIC DNA]</scope>
    <source>
        <strain evidence="2 3">BO-16</strain>
    </source>
</reference>
<keyword evidence="3" id="KW-1185">Reference proteome</keyword>
<proteinExistence type="predicted"/>
<comment type="caution">
    <text evidence="2">The sequence shown here is derived from an EMBL/GenBank/DDBJ whole genome shotgun (WGS) entry which is preliminary data.</text>
</comment>
<evidence type="ECO:0000313" key="2">
    <source>
        <dbReference type="EMBL" id="RNI22213.1"/>
    </source>
</evidence>
<dbReference type="AlphaFoldDB" id="A0A3M9MBI0"/>
<dbReference type="RefSeq" id="WP_123271252.1">
    <property type="nucleotide sequence ID" value="NZ_RJJQ01000008.1"/>
</dbReference>
<dbReference type="EMBL" id="RJJQ01000008">
    <property type="protein sequence ID" value="RNI22213.1"/>
    <property type="molecule type" value="Genomic_DNA"/>
</dbReference>
<feature type="transmembrane region" description="Helical" evidence="1">
    <location>
        <begin position="12"/>
        <end position="31"/>
    </location>
</feature>
<protein>
    <submittedName>
        <fullName evidence="2">Uncharacterized protein</fullName>
    </submittedName>
</protein>
<keyword evidence="1" id="KW-0812">Transmembrane</keyword>
<sequence>MNTETGPHVPTVVRGVIVLVLAAVAVVWRLADRPDWTVVGIALALAVGVVFLAAAGVSFLIRRTRRADIH</sequence>
<dbReference type="Proteomes" id="UP000271678">
    <property type="component" value="Unassembled WGS sequence"/>
</dbReference>
<evidence type="ECO:0000313" key="3">
    <source>
        <dbReference type="Proteomes" id="UP000271678"/>
    </source>
</evidence>
<keyword evidence="1" id="KW-0472">Membrane</keyword>
<gene>
    <name evidence="2" type="ORF">EFY87_09565</name>
</gene>
<keyword evidence="1" id="KW-1133">Transmembrane helix</keyword>
<organism evidence="2 3">
    <name type="scientific">Flexivirga caeni</name>
    <dbReference type="NCBI Taxonomy" id="2294115"/>
    <lineage>
        <taxon>Bacteria</taxon>
        <taxon>Bacillati</taxon>
        <taxon>Actinomycetota</taxon>
        <taxon>Actinomycetes</taxon>
        <taxon>Micrococcales</taxon>
        <taxon>Dermacoccaceae</taxon>
        <taxon>Flexivirga</taxon>
    </lineage>
</organism>
<name>A0A3M9MBI0_9MICO</name>
<accession>A0A3M9MBI0</accession>
<feature type="transmembrane region" description="Helical" evidence="1">
    <location>
        <begin position="37"/>
        <end position="61"/>
    </location>
</feature>
<evidence type="ECO:0000256" key="1">
    <source>
        <dbReference type="SAM" id="Phobius"/>
    </source>
</evidence>